<sequence>MTWAARRYNHLESYAVNAYENSDIITCRFIN</sequence>
<evidence type="ECO:0000313" key="1">
    <source>
        <dbReference type="Proteomes" id="UP000887564"/>
    </source>
</evidence>
<evidence type="ECO:0000313" key="2">
    <source>
        <dbReference type="WBParaSite" id="PEQ_0000442901-mRNA-1"/>
    </source>
</evidence>
<keyword evidence="1" id="KW-1185">Reference proteome</keyword>
<dbReference type="WBParaSite" id="PEQ_0000442901-mRNA-1">
    <property type="protein sequence ID" value="PEQ_0000442901-mRNA-1"/>
    <property type="gene ID" value="PEQ_0000442901"/>
</dbReference>
<proteinExistence type="predicted"/>
<name>A0A914RR64_PAREQ</name>
<accession>A0A914RR64</accession>
<dbReference type="AlphaFoldDB" id="A0A914RR64"/>
<organism evidence="1 2">
    <name type="scientific">Parascaris equorum</name>
    <name type="common">Equine roundworm</name>
    <dbReference type="NCBI Taxonomy" id="6256"/>
    <lineage>
        <taxon>Eukaryota</taxon>
        <taxon>Metazoa</taxon>
        <taxon>Ecdysozoa</taxon>
        <taxon>Nematoda</taxon>
        <taxon>Chromadorea</taxon>
        <taxon>Rhabditida</taxon>
        <taxon>Spirurina</taxon>
        <taxon>Ascaridomorpha</taxon>
        <taxon>Ascaridoidea</taxon>
        <taxon>Ascarididae</taxon>
        <taxon>Parascaris</taxon>
    </lineage>
</organism>
<protein>
    <submittedName>
        <fullName evidence="2">Uncharacterized protein</fullName>
    </submittedName>
</protein>
<reference evidence="2" key="1">
    <citation type="submission" date="2022-11" db="UniProtKB">
        <authorList>
            <consortium name="WormBaseParasite"/>
        </authorList>
    </citation>
    <scope>IDENTIFICATION</scope>
</reference>
<dbReference type="Proteomes" id="UP000887564">
    <property type="component" value="Unplaced"/>
</dbReference>